<evidence type="ECO:0000256" key="1">
    <source>
        <dbReference type="SAM" id="SignalP"/>
    </source>
</evidence>
<dbReference type="Gramene" id="Os02t0772650-00">
    <property type="protein sequence ID" value="Os02t0772650-00"/>
    <property type="gene ID" value="Os02g0772650"/>
</dbReference>
<sequence length="62" mass="6526">AYTAGLHANWPTGCRTGLAGRFRILWLTSFSVAAPPPSNPSGLTTANGYSTPVSLFSFPVNE</sequence>
<dbReference type="EMBL" id="AP014958">
    <property type="protein sequence ID" value="BAS81134.1"/>
    <property type="molecule type" value="Genomic_DNA"/>
</dbReference>
<keyword evidence="3" id="KW-1185">Reference proteome</keyword>
<dbReference type="AlphaFoldDB" id="A0A0P0VPZ3"/>
<protein>
    <submittedName>
        <fullName evidence="2">Os02g0772650 protein</fullName>
    </submittedName>
</protein>
<organism evidence="2 3">
    <name type="scientific">Oryza sativa subsp. japonica</name>
    <name type="common">Rice</name>
    <dbReference type="NCBI Taxonomy" id="39947"/>
    <lineage>
        <taxon>Eukaryota</taxon>
        <taxon>Viridiplantae</taxon>
        <taxon>Streptophyta</taxon>
        <taxon>Embryophyta</taxon>
        <taxon>Tracheophyta</taxon>
        <taxon>Spermatophyta</taxon>
        <taxon>Magnoliopsida</taxon>
        <taxon>Liliopsida</taxon>
        <taxon>Poales</taxon>
        <taxon>Poaceae</taxon>
        <taxon>BOP clade</taxon>
        <taxon>Oryzoideae</taxon>
        <taxon>Oryzeae</taxon>
        <taxon>Oryzinae</taxon>
        <taxon>Oryza</taxon>
        <taxon>Oryza sativa</taxon>
    </lineage>
</organism>
<feature type="signal peptide" evidence="1">
    <location>
        <begin position="1"/>
        <end position="33"/>
    </location>
</feature>
<name>A0A0P0VPZ3_ORYSJ</name>
<reference evidence="2 3" key="2">
    <citation type="journal article" date="2013" name="Plant Cell Physiol.">
        <title>Rice Annotation Project Database (RAP-DB): an integrative and interactive database for rice genomics.</title>
        <authorList>
            <person name="Sakai H."/>
            <person name="Lee S.S."/>
            <person name="Tanaka T."/>
            <person name="Numa H."/>
            <person name="Kim J."/>
            <person name="Kawahara Y."/>
            <person name="Wakimoto H."/>
            <person name="Yang C.C."/>
            <person name="Iwamoto M."/>
            <person name="Abe T."/>
            <person name="Yamada Y."/>
            <person name="Muto A."/>
            <person name="Inokuchi H."/>
            <person name="Ikemura T."/>
            <person name="Matsumoto T."/>
            <person name="Sasaki T."/>
            <person name="Itoh T."/>
        </authorList>
    </citation>
    <scope>NUCLEOTIDE SEQUENCE [LARGE SCALE GENOMIC DNA]</scope>
    <source>
        <strain evidence="3">cv. Nipponbare</strain>
    </source>
</reference>
<accession>A0A0P0VPZ3</accession>
<feature type="chain" id="PRO_5006056403" evidence="1">
    <location>
        <begin position="34"/>
        <end position="62"/>
    </location>
</feature>
<gene>
    <name evidence="2" type="ordered locus">Os02g0772650</name>
    <name evidence="2" type="ORF">OSNPB_020772650</name>
</gene>
<reference evidence="2 3" key="3">
    <citation type="journal article" date="2013" name="Rice">
        <title>Improvement of the Oryza sativa Nipponbare reference genome using next generation sequence and optical map data.</title>
        <authorList>
            <person name="Kawahara Y."/>
            <person name="de la Bastide M."/>
            <person name="Hamilton J.P."/>
            <person name="Kanamori H."/>
            <person name="McCombie W.R."/>
            <person name="Ouyang S."/>
            <person name="Schwartz D.C."/>
            <person name="Tanaka T."/>
            <person name="Wu J."/>
            <person name="Zhou S."/>
            <person name="Childs K.L."/>
            <person name="Davidson R.M."/>
            <person name="Lin H."/>
            <person name="Quesada-Ocampo L."/>
            <person name="Vaillancourt B."/>
            <person name="Sakai H."/>
            <person name="Lee S.S."/>
            <person name="Kim J."/>
            <person name="Numa H."/>
            <person name="Itoh T."/>
            <person name="Buell C.R."/>
            <person name="Matsumoto T."/>
        </authorList>
    </citation>
    <scope>NUCLEOTIDE SEQUENCE [LARGE SCALE GENOMIC DNA]</scope>
    <source>
        <strain evidence="3">cv. Nipponbare</strain>
    </source>
</reference>
<proteinExistence type="predicted"/>
<dbReference type="Proteomes" id="UP000059680">
    <property type="component" value="Chromosome 2"/>
</dbReference>
<reference evidence="3" key="1">
    <citation type="journal article" date="2005" name="Nature">
        <title>The map-based sequence of the rice genome.</title>
        <authorList>
            <consortium name="International rice genome sequencing project (IRGSP)"/>
            <person name="Matsumoto T."/>
            <person name="Wu J."/>
            <person name="Kanamori H."/>
            <person name="Katayose Y."/>
            <person name="Fujisawa M."/>
            <person name="Namiki N."/>
            <person name="Mizuno H."/>
            <person name="Yamamoto K."/>
            <person name="Antonio B.A."/>
            <person name="Baba T."/>
            <person name="Sakata K."/>
            <person name="Nagamura Y."/>
            <person name="Aoki H."/>
            <person name="Arikawa K."/>
            <person name="Arita K."/>
            <person name="Bito T."/>
            <person name="Chiden Y."/>
            <person name="Fujitsuka N."/>
            <person name="Fukunaka R."/>
            <person name="Hamada M."/>
            <person name="Harada C."/>
            <person name="Hayashi A."/>
            <person name="Hijishita S."/>
            <person name="Honda M."/>
            <person name="Hosokawa S."/>
            <person name="Ichikawa Y."/>
            <person name="Idonuma A."/>
            <person name="Iijima M."/>
            <person name="Ikeda M."/>
            <person name="Ikeno M."/>
            <person name="Ito K."/>
            <person name="Ito S."/>
            <person name="Ito T."/>
            <person name="Ito Y."/>
            <person name="Ito Y."/>
            <person name="Iwabuchi A."/>
            <person name="Kamiya K."/>
            <person name="Karasawa W."/>
            <person name="Kurita K."/>
            <person name="Katagiri S."/>
            <person name="Kikuta A."/>
            <person name="Kobayashi H."/>
            <person name="Kobayashi N."/>
            <person name="Machita K."/>
            <person name="Maehara T."/>
            <person name="Masukawa M."/>
            <person name="Mizubayashi T."/>
            <person name="Mukai Y."/>
            <person name="Nagasaki H."/>
            <person name="Nagata Y."/>
            <person name="Naito S."/>
            <person name="Nakashima M."/>
            <person name="Nakama Y."/>
            <person name="Nakamichi Y."/>
            <person name="Nakamura M."/>
            <person name="Meguro A."/>
            <person name="Negishi M."/>
            <person name="Ohta I."/>
            <person name="Ohta T."/>
            <person name="Okamoto M."/>
            <person name="Ono N."/>
            <person name="Saji S."/>
            <person name="Sakaguchi M."/>
            <person name="Sakai K."/>
            <person name="Shibata M."/>
            <person name="Shimokawa T."/>
            <person name="Song J."/>
            <person name="Takazaki Y."/>
            <person name="Terasawa K."/>
            <person name="Tsugane M."/>
            <person name="Tsuji K."/>
            <person name="Ueda S."/>
            <person name="Waki K."/>
            <person name="Yamagata H."/>
            <person name="Yamamoto M."/>
            <person name="Yamamoto S."/>
            <person name="Yamane H."/>
            <person name="Yoshiki S."/>
            <person name="Yoshihara R."/>
            <person name="Yukawa K."/>
            <person name="Zhong H."/>
            <person name="Yano M."/>
            <person name="Yuan Q."/>
            <person name="Ouyang S."/>
            <person name="Liu J."/>
            <person name="Jones K.M."/>
            <person name="Gansberger K."/>
            <person name="Moffat K."/>
            <person name="Hill J."/>
            <person name="Bera J."/>
            <person name="Fadrosh D."/>
            <person name="Jin S."/>
            <person name="Johri S."/>
            <person name="Kim M."/>
            <person name="Overton L."/>
            <person name="Reardon M."/>
            <person name="Tsitrin T."/>
            <person name="Vuong H."/>
            <person name="Weaver B."/>
            <person name="Ciecko A."/>
            <person name="Tallon L."/>
            <person name="Jackson J."/>
            <person name="Pai G."/>
            <person name="Aken S.V."/>
            <person name="Utterback T."/>
            <person name="Reidmuller S."/>
            <person name="Feldblyum T."/>
            <person name="Hsiao J."/>
            <person name="Zismann V."/>
            <person name="Iobst S."/>
            <person name="de Vazeille A.R."/>
            <person name="Buell C.R."/>
            <person name="Ying K."/>
            <person name="Li Y."/>
            <person name="Lu T."/>
            <person name="Huang Y."/>
            <person name="Zhao Q."/>
            <person name="Feng Q."/>
            <person name="Zhang L."/>
            <person name="Zhu J."/>
            <person name="Weng Q."/>
            <person name="Mu J."/>
            <person name="Lu Y."/>
            <person name="Fan D."/>
            <person name="Liu Y."/>
            <person name="Guan J."/>
            <person name="Zhang Y."/>
            <person name="Yu S."/>
            <person name="Liu X."/>
            <person name="Zhang Y."/>
            <person name="Hong G."/>
            <person name="Han B."/>
            <person name="Choisne N."/>
            <person name="Demange N."/>
            <person name="Orjeda G."/>
            <person name="Samain S."/>
            <person name="Cattolico L."/>
            <person name="Pelletier E."/>
            <person name="Couloux A."/>
            <person name="Segurens B."/>
            <person name="Wincker P."/>
            <person name="D'Hont A."/>
            <person name="Scarpelli C."/>
            <person name="Weissenbach J."/>
            <person name="Salanoubat M."/>
            <person name="Quetier F."/>
            <person name="Yu Y."/>
            <person name="Kim H.R."/>
            <person name="Rambo T."/>
            <person name="Currie J."/>
            <person name="Collura K."/>
            <person name="Luo M."/>
            <person name="Yang T."/>
            <person name="Ammiraju J.S.S."/>
            <person name="Engler F."/>
            <person name="Soderlund C."/>
            <person name="Wing R.A."/>
            <person name="Palmer L.E."/>
            <person name="de la Bastide M."/>
            <person name="Spiegel L."/>
            <person name="Nascimento L."/>
            <person name="Zutavern T."/>
            <person name="O'Shaughnessy A."/>
            <person name="Dike S."/>
            <person name="Dedhia N."/>
            <person name="Preston R."/>
            <person name="Balija V."/>
            <person name="McCombie W.R."/>
            <person name="Chow T."/>
            <person name="Chen H."/>
            <person name="Chung M."/>
            <person name="Chen C."/>
            <person name="Shaw J."/>
            <person name="Wu H."/>
            <person name="Hsiao K."/>
            <person name="Chao Y."/>
            <person name="Chu M."/>
            <person name="Cheng C."/>
            <person name="Hour A."/>
            <person name="Lee P."/>
            <person name="Lin S."/>
            <person name="Lin Y."/>
            <person name="Liou J."/>
            <person name="Liu S."/>
            <person name="Hsing Y."/>
            <person name="Raghuvanshi S."/>
            <person name="Mohanty A."/>
            <person name="Bharti A.K."/>
            <person name="Gaur A."/>
            <person name="Gupta V."/>
            <person name="Kumar D."/>
            <person name="Ravi V."/>
            <person name="Vij S."/>
            <person name="Kapur A."/>
            <person name="Khurana P."/>
            <person name="Khurana P."/>
            <person name="Khurana J.P."/>
            <person name="Tyagi A.K."/>
            <person name="Gaikwad K."/>
            <person name="Singh A."/>
            <person name="Dalal V."/>
            <person name="Srivastava S."/>
            <person name="Dixit A."/>
            <person name="Pal A.K."/>
            <person name="Ghazi I.A."/>
            <person name="Yadav M."/>
            <person name="Pandit A."/>
            <person name="Bhargava A."/>
            <person name="Sureshbabu K."/>
            <person name="Batra K."/>
            <person name="Sharma T.R."/>
            <person name="Mohapatra T."/>
            <person name="Singh N.K."/>
            <person name="Messing J."/>
            <person name="Nelson A.B."/>
            <person name="Fuks G."/>
            <person name="Kavchok S."/>
            <person name="Keizer G."/>
            <person name="Linton E."/>
            <person name="Llaca V."/>
            <person name="Song R."/>
            <person name="Tanyolac B."/>
            <person name="Young S."/>
            <person name="Ho-Il K."/>
            <person name="Hahn J.H."/>
            <person name="Sangsakoo G."/>
            <person name="Vanavichit A."/>
            <person name="de Mattos Luiz.A.T."/>
            <person name="Zimmer P.D."/>
            <person name="Malone G."/>
            <person name="Dellagostin O."/>
            <person name="de Oliveira A.C."/>
            <person name="Bevan M."/>
            <person name="Bancroft I."/>
            <person name="Minx P."/>
            <person name="Cordum H."/>
            <person name="Wilson R."/>
            <person name="Cheng Z."/>
            <person name="Jin W."/>
            <person name="Jiang J."/>
            <person name="Leong S.A."/>
            <person name="Iwama H."/>
            <person name="Gojobori T."/>
            <person name="Itoh T."/>
            <person name="Niimura Y."/>
            <person name="Fujii Y."/>
            <person name="Habara T."/>
            <person name="Sakai H."/>
            <person name="Sato Y."/>
            <person name="Wilson G."/>
            <person name="Kumar K."/>
            <person name="McCouch S."/>
            <person name="Juretic N."/>
            <person name="Hoen D."/>
            <person name="Wright S."/>
            <person name="Bruskiewich R."/>
            <person name="Bureau T."/>
            <person name="Miyao A."/>
            <person name="Hirochika H."/>
            <person name="Nishikawa T."/>
            <person name="Kadowaki K."/>
            <person name="Sugiura M."/>
            <person name="Burr B."/>
            <person name="Sasaki T."/>
        </authorList>
    </citation>
    <scope>NUCLEOTIDE SEQUENCE [LARGE SCALE GENOMIC DNA]</scope>
    <source>
        <strain evidence="3">cv. Nipponbare</strain>
    </source>
</reference>
<dbReference type="PaxDb" id="39947-A0A0P0VPZ3"/>
<evidence type="ECO:0000313" key="2">
    <source>
        <dbReference type="EMBL" id="BAS81134.1"/>
    </source>
</evidence>
<dbReference type="InParanoid" id="A0A0P0VPZ3"/>
<evidence type="ECO:0000313" key="3">
    <source>
        <dbReference type="Proteomes" id="UP000059680"/>
    </source>
</evidence>
<feature type="non-terminal residue" evidence="2">
    <location>
        <position position="1"/>
    </location>
</feature>
<keyword evidence="1" id="KW-0732">Signal</keyword>